<dbReference type="AlphaFoldDB" id="A0A518H2T4"/>
<dbReference type="GO" id="GO:0047267">
    <property type="term" value="F:undecaprenyl-phosphate mannosyltransferase activity"/>
    <property type="evidence" value="ECO:0007669"/>
    <property type="project" value="UniProtKB-EC"/>
</dbReference>
<protein>
    <submittedName>
        <fullName evidence="6">Undecaprenyl-phosphate mannosyltransferase</fullName>
        <ecNumber evidence="6">2.4.1.54</ecNumber>
    </submittedName>
</protein>
<evidence type="ECO:0000256" key="2">
    <source>
        <dbReference type="ARBA" id="ARBA00022676"/>
    </source>
</evidence>
<keyword evidence="3 6" id="KW-0808">Transferase</keyword>
<evidence type="ECO:0000256" key="3">
    <source>
        <dbReference type="ARBA" id="ARBA00022679"/>
    </source>
</evidence>
<sequence>MAGASPDPPIGGEEVPVGPAPTPTPGSIVSTEPNTRPADLAPAPDRPPRLVVSLCTYNEAENLDPLVRAVRKYAPHADVLVIDDNSPDGTGRVADRLVAEMPGVHVIHRAGKLGLGTAAVESMKFAVRHGYDYILNLDADFSHPPRFIPDLLAGMGEHDVMIGSRYVPGGGIDSAMYDAKRKLMSWGINTYARLLLGLPSKDNSGSFRCYRVSRLAELDLDGIKSRGYSFLEEVLYLCRRVGCRIGETPIVFEDRRAGASKINTAEVVRALEVIARLGISRPFRRRPATRNDRSAVRA</sequence>
<evidence type="ECO:0000259" key="5">
    <source>
        <dbReference type="Pfam" id="PF00535"/>
    </source>
</evidence>
<dbReference type="FunFam" id="3.90.550.10:FF:000122">
    <property type="entry name" value="Dolichol-phosphate mannosyltransferase subunit 1"/>
    <property type="match status" value="1"/>
</dbReference>
<evidence type="ECO:0000256" key="1">
    <source>
        <dbReference type="ARBA" id="ARBA00006739"/>
    </source>
</evidence>
<dbReference type="PANTHER" id="PTHR43398">
    <property type="entry name" value="DOLICHOL-PHOSPHATE MANNOSYLTRANSFERASE SUBUNIT 1"/>
    <property type="match status" value="1"/>
</dbReference>
<dbReference type="InterPro" id="IPR039528">
    <property type="entry name" value="DPM1-like"/>
</dbReference>
<keyword evidence="7" id="KW-1185">Reference proteome</keyword>
<proteinExistence type="inferred from homology"/>
<dbReference type="PANTHER" id="PTHR43398:SF1">
    <property type="entry name" value="DOLICHOL-PHOSPHATE MANNOSYLTRANSFERASE SUBUNIT 1"/>
    <property type="match status" value="1"/>
</dbReference>
<feature type="region of interest" description="Disordered" evidence="4">
    <location>
        <begin position="1"/>
        <end position="45"/>
    </location>
</feature>
<dbReference type="SUPFAM" id="SSF53448">
    <property type="entry name" value="Nucleotide-diphospho-sugar transferases"/>
    <property type="match status" value="1"/>
</dbReference>
<dbReference type="OrthoDB" id="9810303at2"/>
<organism evidence="6 7">
    <name type="scientific">Tautonia plasticadhaerens</name>
    <dbReference type="NCBI Taxonomy" id="2527974"/>
    <lineage>
        <taxon>Bacteria</taxon>
        <taxon>Pseudomonadati</taxon>
        <taxon>Planctomycetota</taxon>
        <taxon>Planctomycetia</taxon>
        <taxon>Isosphaerales</taxon>
        <taxon>Isosphaeraceae</taxon>
        <taxon>Tautonia</taxon>
    </lineage>
</organism>
<dbReference type="InterPro" id="IPR029044">
    <property type="entry name" value="Nucleotide-diphossugar_trans"/>
</dbReference>
<feature type="domain" description="Glycosyltransferase 2-like" evidence="5">
    <location>
        <begin position="54"/>
        <end position="215"/>
    </location>
</feature>
<evidence type="ECO:0000256" key="4">
    <source>
        <dbReference type="SAM" id="MobiDB-lite"/>
    </source>
</evidence>
<name>A0A518H2T4_9BACT</name>
<keyword evidence="2 6" id="KW-0328">Glycosyltransferase</keyword>
<evidence type="ECO:0000313" key="7">
    <source>
        <dbReference type="Proteomes" id="UP000317835"/>
    </source>
</evidence>
<reference evidence="6 7" key="1">
    <citation type="submission" date="2019-02" db="EMBL/GenBank/DDBJ databases">
        <title>Deep-cultivation of Planctomycetes and their phenomic and genomic characterization uncovers novel biology.</title>
        <authorList>
            <person name="Wiegand S."/>
            <person name="Jogler M."/>
            <person name="Boedeker C."/>
            <person name="Pinto D."/>
            <person name="Vollmers J."/>
            <person name="Rivas-Marin E."/>
            <person name="Kohn T."/>
            <person name="Peeters S.H."/>
            <person name="Heuer A."/>
            <person name="Rast P."/>
            <person name="Oberbeckmann S."/>
            <person name="Bunk B."/>
            <person name="Jeske O."/>
            <person name="Meyerdierks A."/>
            <person name="Storesund J.E."/>
            <person name="Kallscheuer N."/>
            <person name="Luecker S."/>
            <person name="Lage O.M."/>
            <person name="Pohl T."/>
            <person name="Merkel B.J."/>
            <person name="Hornburger P."/>
            <person name="Mueller R.-W."/>
            <person name="Bruemmer F."/>
            <person name="Labrenz M."/>
            <person name="Spormann A.M."/>
            <person name="Op den Camp H."/>
            <person name="Overmann J."/>
            <person name="Amann R."/>
            <person name="Jetten M.S.M."/>
            <person name="Mascher T."/>
            <person name="Medema M.H."/>
            <person name="Devos D.P."/>
            <person name="Kaster A.-K."/>
            <person name="Ovreas L."/>
            <person name="Rohde M."/>
            <person name="Galperin M.Y."/>
            <person name="Jogler C."/>
        </authorList>
    </citation>
    <scope>NUCLEOTIDE SEQUENCE [LARGE SCALE GENOMIC DNA]</scope>
    <source>
        <strain evidence="6 7">ElP</strain>
    </source>
</reference>
<dbReference type="InterPro" id="IPR001173">
    <property type="entry name" value="Glyco_trans_2-like"/>
</dbReference>
<dbReference type="GO" id="GO:0004582">
    <property type="term" value="F:dolichyl-phosphate beta-D-mannosyltransferase activity"/>
    <property type="evidence" value="ECO:0007669"/>
    <property type="project" value="InterPro"/>
</dbReference>
<dbReference type="KEGG" id="tpla:ElP_30590"/>
<dbReference type="Pfam" id="PF00535">
    <property type="entry name" value="Glycos_transf_2"/>
    <property type="match status" value="1"/>
</dbReference>
<accession>A0A518H2T4</accession>
<dbReference type="GO" id="GO:0009247">
    <property type="term" value="P:glycolipid biosynthetic process"/>
    <property type="evidence" value="ECO:0007669"/>
    <property type="project" value="TreeGrafter"/>
</dbReference>
<comment type="similarity">
    <text evidence="1">Belongs to the glycosyltransferase 2 family.</text>
</comment>
<evidence type="ECO:0000313" key="6">
    <source>
        <dbReference type="EMBL" id="QDV35156.1"/>
    </source>
</evidence>
<dbReference type="CDD" id="cd06442">
    <property type="entry name" value="DPM1_like"/>
    <property type="match status" value="1"/>
</dbReference>
<dbReference type="EMBL" id="CP036426">
    <property type="protein sequence ID" value="QDV35156.1"/>
    <property type="molecule type" value="Genomic_DNA"/>
</dbReference>
<dbReference type="Proteomes" id="UP000317835">
    <property type="component" value="Chromosome"/>
</dbReference>
<dbReference type="EC" id="2.4.1.54" evidence="6"/>
<dbReference type="GO" id="GO:0016020">
    <property type="term" value="C:membrane"/>
    <property type="evidence" value="ECO:0007669"/>
    <property type="project" value="GOC"/>
</dbReference>
<dbReference type="Gene3D" id="3.90.550.10">
    <property type="entry name" value="Spore Coat Polysaccharide Biosynthesis Protein SpsA, Chain A"/>
    <property type="match status" value="1"/>
</dbReference>
<gene>
    <name evidence="6" type="ORF">ElP_30590</name>
</gene>